<gene>
    <name evidence="1" type="ORF">LEP1GSC062_3187</name>
</gene>
<organism evidence="1 2">
    <name type="scientific">Leptospira alexanderi serovar Manhao 3 str. L 60</name>
    <dbReference type="NCBI Taxonomy" id="1049759"/>
    <lineage>
        <taxon>Bacteria</taxon>
        <taxon>Pseudomonadati</taxon>
        <taxon>Spirochaetota</taxon>
        <taxon>Spirochaetia</taxon>
        <taxon>Leptospirales</taxon>
        <taxon>Leptospiraceae</taxon>
        <taxon>Leptospira</taxon>
    </lineage>
</organism>
<name>V6HVP5_9LEPT</name>
<keyword evidence="2" id="KW-1185">Reference proteome</keyword>
<dbReference type="AlphaFoldDB" id="V6HVP5"/>
<reference evidence="1" key="1">
    <citation type="submission" date="2013-05" db="EMBL/GenBank/DDBJ databases">
        <authorList>
            <person name="Harkins D.M."/>
            <person name="Durkin A.S."/>
            <person name="Brinkac L.M."/>
            <person name="Haft D.H."/>
            <person name="Selengut J.D."/>
            <person name="Sanka R."/>
            <person name="DePew J."/>
            <person name="Purushe J."/>
            <person name="Hartskeerl R.A."/>
            <person name="Ahmed A."/>
            <person name="van der Linden H."/>
            <person name="Goris M.G.A."/>
            <person name="Vinetz J.M."/>
            <person name="Sutton G.G."/>
            <person name="Nierman W.C."/>
            <person name="Fouts D.E."/>
        </authorList>
    </citation>
    <scope>NUCLEOTIDE SEQUENCE [LARGE SCALE GENOMIC DNA]</scope>
    <source>
        <strain evidence="1">L 60</strain>
    </source>
</reference>
<sequence length="51" mass="5947">MNKSSAFKRSDLKIKTTFLKFGRLTNKGLFRKVFNPFVAMDNCVKDGLNYR</sequence>
<protein>
    <submittedName>
        <fullName evidence="1">Uncharacterized protein</fullName>
    </submittedName>
</protein>
<comment type="caution">
    <text evidence="1">The sequence shown here is derived from an EMBL/GenBank/DDBJ whole genome shotgun (WGS) entry which is preliminary data.</text>
</comment>
<dbReference type="Proteomes" id="UP000018747">
    <property type="component" value="Unassembled WGS sequence"/>
</dbReference>
<evidence type="ECO:0000313" key="1">
    <source>
        <dbReference type="EMBL" id="EQA61890.1"/>
    </source>
</evidence>
<accession>V6HVP5</accession>
<dbReference type="EMBL" id="AHMT02000044">
    <property type="protein sequence ID" value="EQA61890.1"/>
    <property type="molecule type" value="Genomic_DNA"/>
</dbReference>
<evidence type="ECO:0000313" key="2">
    <source>
        <dbReference type="Proteomes" id="UP000018747"/>
    </source>
</evidence>
<proteinExistence type="predicted"/>